<dbReference type="Proteomes" id="UP000217935">
    <property type="component" value="Chromosome"/>
</dbReference>
<reference evidence="1 2" key="1">
    <citation type="submission" date="2017-06" db="EMBL/GenBank/DDBJ databases">
        <title>Celeribacter sp. TSPH2 complete genome sequence.</title>
        <authorList>
            <person name="Woo J.-H."/>
            <person name="Kim H.-S."/>
        </authorList>
    </citation>
    <scope>NUCLEOTIDE SEQUENCE [LARGE SCALE GENOMIC DNA]</scope>
    <source>
        <strain evidence="1 2">TSPH2</strain>
    </source>
</reference>
<proteinExistence type="predicted"/>
<dbReference type="KEGG" id="ceh:CEW89_01205"/>
<organism evidence="1 2">
    <name type="scientific">Celeribacter ethanolicus</name>
    <dbReference type="NCBI Taxonomy" id="1758178"/>
    <lineage>
        <taxon>Bacteria</taxon>
        <taxon>Pseudomonadati</taxon>
        <taxon>Pseudomonadota</taxon>
        <taxon>Alphaproteobacteria</taxon>
        <taxon>Rhodobacterales</taxon>
        <taxon>Roseobacteraceae</taxon>
        <taxon>Celeribacter</taxon>
    </lineage>
</organism>
<accession>A0A291G8G2</accession>
<evidence type="ECO:0000313" key="2">
    <source>
        <dbReference type="Proteomes" id="UP000217935"/>
    </source>
</evidence>
<sequence length="94" mass="10278">MMRGGMQGDPCLIDDLHAALDMARTGDAARETEMTDRIRDLSYDMELRQAGYLVRSACGAIDAVLRCSDRAAGLSFAEHEIDKVQDMLLRASAA</sequence>
<gene>
    <name evidence="1" type="ORF">CEW89_01205</name>
</gene>
<name>A0A291G8G2_9RHOB</name>
<dbReference type="AlphaFoldDB" id="A0A291G8G2"/>
<protein>
    <submittedName>
        <fullName evidence="1">Uncharacterized protein</fullName>
    </submittedName>
</protein>
<evidence type="ECO:0000313" key="1">
    <source>
        <dbReference type="EMBL" id="ATG46306.1"/>
    </source>
</evidence>
<keyword evidence="2" id="KW-1185">Reference proteome</keyword>
<dbReference type="EMBL" id="CP022196">
    <property type="protein sequence ID" value="ATG46306.1"/>
    <property type="molecule type" value="Genomic_DNA"/>
</dbReference>